<comment type="caution">
    <text evidence="8">The sequence shown here is derived from an EMBL/GenBank/DDBJ whole genome shotgun (WGS) entry which is preliminary data.</text>
</comment>
<dbReference type="EMBL" id="LJZQ01000002">
    <property type="protein sequence ID" value="KPQ30454.1"/>
    <property type="molecule type" value="Genomic_DNA"/>
</dbReference>
<accession>A0A0P8D3T0</accession>
<dbReference type="SUPFAM" id="SSF49265">
    <property type="entry name" value="Fibronectin type III"/>
    <property type="match status" value="1"/>
</dbReference>
<organism evidence="8 9">
    <name type="scientific">Marinobacter excellens HL-55</name>
    <dbReference type="NCBI Taxonomy" id="1305731"/>
    <lineage>
        <taxon>Bacteria</taxon>
        <taxon>Pseudomonadati</taxon>
        <taxon>Pseudomonadota</taxon>
        <taxon>Gammaproteobacteria</taxon>
        <taxon>Pseudomonadales</taxon>
        <taxon>Marinobacteraceae</taxon>
        <taxon>Marinobacter</taxon>
    </lineage>
</organism>
<dbReference type="InterPro" id="IPR003961">
    <property type="entry name" value="FN3_dom"/>
</dbReference>
<evidence type="ECO:0000259" key="7">
    <source>
        <dbReference type="PROSITE" id="PS51820"/>
    </source>
</evidence>
<sequence>MAATKIIGLGVLIVFLGGCQSWQYRDLDKLPPTASIPETSEPGKVDVWYFDGISGNNVQSLLDTAKYPDSPDEIAELNQLRRADSRANNYGTLIRGYLEPPASGEYTFYIAGDDETQLWLSSSQAPEDIVRIASSMATPLDNFSRYSSQTSGIHFLEAGQKYYFELRHKEGGWDDHFTVAWSGPGLSQQVIEGPYLHSFARKTPGSQPELTTVEAYELGYRIGFFDGEKALSYNAQYPPLDEDGDGLYDNWETYYGLDPSDPRDAVSDSDSDLLTALDEFWARTDPSLADTDGDGMPDGYEYAYGLDPTDPTDASVDLDGDGFTVLQEYVAGTNPLDADDFPAPEIRYEAGFVGQYFTGTEFNNLVYSQKDLQINFDWGSGSPAAAIPRDRFSIRWQGWFTPPHSSGTREYTFATTTDDGVRLYLGESLAIDQWKNQSPTTYTTSISLPAETPVAVTMEYFEFGWGASAGLVITDATTGTALNTNNVIQSLALDSPASESSLDDGVSDLYKLNYGLPLLQPTADRVFNNSGVTVMEAYQSGLHPYTLETVSEPDAPVTSPPATDTTSTGTVNLSWTPPGTRVDGSSIALSEIDVYRINYGQTTDNLNQAVEVPAGTTEARVEGLSAGTWYFTIRVIDTNGLSSEPSDPAQYNVQ</sequence>
<dbReference type="SUPFAM" id="SSF56988">
    <property type="entry name" value="Anthrax protective antigen"/>
    <property type="match status" value="2"/>
</dbReference>
<feature type="domain" description="Fibronectin type-III" evidence="6">
    <location>
        <begin position="556"/>
        <end position="654"/>
    </location>
</feature>
<dbReference type="InterPro" id="IPR059100">
    <property type="entry name" value="TSP3_bac"/>
</dbReference>
<evidence type="ECO:0000256" key="3">
    <source>
        <dbReference type="ARBA" id="ARBA00022729"/>
    </source>
</evidence>
<dbReference type="InterPro" id="IPR013783">
    <property type="entry name" value="Ig-like_fold"/>
</dbReference>
<feature type="compositionally biased region" description="Polar residues" evidence="5">
    <location>
        <begin position="560"/>
        <end position="571"/>
    </location>
</feature>
<dbReference type="InterPro" id="IPR037524">
    <property type="entry name" value="PA14/GLEYA"/>
</dbReference>
<keyword evidence="2" id="KW-0964">Secreted</keyword>
<dbReference type="InterPro" id="IPR036116">
    <property type="entry name" value="FN3_sf"/>
</dbReference>
<dbReference type="Pfam" id="PF18884">
    <property type="entry name" value="TSP3_bac"/>
    <property type="match status" value="2"/>
</dbReference>
<evidence type="ECO:0000256" key="4">
    <source>
        <dbReference type="ARBA" id="ARBA00022837"/>
    </source>
</evidence>
<dbReference type="SMART" id="SM00060">
    <property type="entry name" value="FN3"/>
    <property type="match status" value="1"/>
</dbReference>
<keyword evidence="3" id="KW-0732">Signal</keyword>
<evidence type="ECO:0000256" key="5">
    <source>
        <dbReference type="SAM" id="MobiDB-lite"/>
    </source>
</evidence>
<dbReference type="OrthoDB" id="9785394at2"/>
<evidence type="ECO:0000256" key="2">
    <source>
        <dbReference type="ARBA" id="ARBA00022525"/>
    </source>
</evidence>
<evidence type="ECO:0000256" key="1">
    <source>
        <dbReference type="ARBA" id="ARBA00004613"/>
    </source>
</evidence>
<feature type="region of interest" description="Disordered" evidence="5">
    <location>
        <begin position="552"/>
        <end position="571"/>
    </location>
</feature>
<comment type="subcellular location">
    <subcellularLocation>
        <location evidence="1">Secreted</location>
    </subcellularLocation>
</comment>
<dbReference type="PATRIC" id="fig|1305731.5.peg.3296"/>
<dbReference type="Gene3D" id="3.90.182.10">
    <property type="entry name" value="Toxin - Anthrax Protective Antigen,domain 1"/>
    <property type="match status" value="2"/>
</dbReference>
<dbReference type="PANTHER" id="PTHR46769">
    <property type="entry name" value="POLYCYSTIC KIDNEY AND HEPATIC DISEASE 1 (AUTOSOMAL RECESSIVE)-LIKE 1"/>
    <property type="match status" value="1"/>
</dbReference>
<proteinExistence type="predicted"/>
<dbReference type="PANTHER" id="PTHR46769:SF2">
    <property type="entry name" value="FIBROCYSTIN-L ISOFORM 2 PRECURSOR-RELATED"/>
    <property type="match status" value="1"/>
</dbReference>
<dbReference type="Proteomes" id="UP000050416">
    <property type="component" value="Unassembled WGS sequence"/>
</dbReference>
<dbReference type="AlphaFoldDB" id="A0A0P8D3T0"/>
<dbReference type="PROSITE" id="PS51257">
    <property type="entry name" value="PROKAR_LIPOPROTEIN"/>
    <property type="match status" value="1"/>
</dbReference>
<dbReference type="SMART" id="SM00758">
    <property type="entry name" value="PA14"/>
    <property type="match status" value="2"/>
</dbReference>
<dbReference type="PROSITE" id="PS50853">
    <property type="entry name" value="FN3"/>
    <property type="match status" value="1"/>
</dbReference>
<keyword evidence="4" id="KW-0106">Calcium</keyword>
<gene>
    <name evidence="8" type="ORF">HLUCCX14_02535</name>
</gene>
<dbReference type="CDD" id="cd00063">
    <property type="entry name" value="FN3"/>
    <property type="match status" value="1"/>
</dbReference>
<reference evidence="8 9" key="1">
    <citation type="submission" date="2015-09" db="EMBL/GenBank/DDBJ databases">
        <title>Identification and resolution of microdiversity through metagenomic sequencing of parallel consortia.</title>
        <authorList>
            <person name="Nelson W.C."/>
            <person name="Romine M.F."/>
            <person name="Lindemann S.R."/>
        </authorList>
    </citation>
    <scope>NUCLEOTIDE SEQUENCE [LARGE SCALE GENOMIC DNA]</scope>
    <source>
        <strain evidence="8">HL-55</strain>
    </source>
</reference>
<evidence type="ECO:0000313" key="8">
    <source>
        <dbReference type="EMBL" id="KPQ30454.1"/>
    </source>
</evidence>
<protein>
    <submittedName>
        <fullName evidence="8">PA14 domain</fullName>
    </submittedName>
</protein>
<dbReference type="InterPro" id="IPR011658">
    <property type="entry name" value="PA14_dom"/>
</dbReference>
<evidence type="ECO:0000259" key="6">
    <source>
        <dbReference type="PROSITE" id="PS50853"/>
    </source>
</evidence>
<feature type="domain" description="PA14" evidence="7">
    <location>
        <begin position="347"/>
        <end position="492"/>
    </location>
</feature>
<dbReference type="Gene3D" id="2.60.40.10">
    <property type="entry name" value="Immunoglobulins"/>
    <property type="match status" value="1"/>
</dbReference>
<name>A0A0P8D3T0_9GAMM</name>
<dbReference type="InterPro" id="IPR052387">
    <property type="entry name" value="Fibrocystin"/>
</dbReference>
<dbReference type="Pfam" id="PF07691">
    <property type="entry name" value="PA14"/>
    <property type="match status" value="2"/>
</dbReference>
<dbReference type="PROSITE" id="PS51820">
    <property type="entry name" value="PA14"/>
    <property type="match status" value="2"/>
</dbReference>
<feature type="domain" description="PA14" evidence="7">
    <location>
        <begin position="40"/>
        <end position="195"/>
    </location>
</feature>
<evidence type="ECO:0000313" key="9">
    <source>
        <dbReference type="Proteomes" id="UP000050416"/>
    </source>
</evidence>
<dbReference type="STRING" id="1305731.GCA_000934705_01365"/>
<dbReference type="Pfam" id="PF00041">
    <property type="entry name" value="fn3"/>
    <property type="match status" value="1"/>
</dbReference>